<dbReference type="OrthoDB" id="2130396at2759"/>
<evidence type="ECO:0000313" key="3">
    <source>
        <dbReference type="Proteomes" id="UP000297703"/>
    </source>
</evidence>
<dbReference type="STRING" id="55544.A0A4D9EHZ3"/>
<reference evidence="2 3" key="1">
    <citation type="submission" date="2019-04" db="EMBL/GenBank/DDBJ databases">
        <title>Draft genome of the big-headed turtle Platysternon megacephalum.</title>
        <authorList>
            <person name="Gong S."/>
        </authorList>
    </citation>
    <scope>NUCLEOTIDE SEQUENCE [LARGE SCALE GENOMIC DNA]</scope>
    <source>
        <strain evidence="2">DO16091913</strain>
        <tissue evidence="2">Muscle</tissue>
    </source>
</reference>
<proteinExistence type="predicted"/>
<feature type="coiled-coil region" evidence="1">
    <location>
        <begin position="147"/>
        <end position="195"/>
    </location>
</feature>
<sequence length="451" mass="53269">MQPEKSKKFSASKMTHTHNLAPSFKQMDTLSSIEAEYIKNLQKEVYLLELETSFLREQAKKATGIQPKISTQAEKVLQKMKELQSEINTAQLELGKKENSTKFFDAENQAMHKRLQTLSDANTREKLLLMEDVTKLKKLAEIVIQDISHKEAELLEVQQELQRAINSMKEKEHNLHHLENQLHQQIQHHQDTEAKLVENRSECVRVQALLHQLEEKYLTSSQSMQQHIAKELREEAEKLRQQLKEKELSADEDKYLRNKMAEDCGYLTKENGFLQSQVLEATRQLDRERQLREEESTCRTRRISEIAREKEKGRQLEMELTYVKRLLQDERQKALTAQEQVLHLQQERKSVNLNGQSLHSQLKDLERRWSRAQLENSKLRTEKTHLVEHISQLHKQISEKEDEIRRMHEHVNTMSYDLTSLKSQVETEHSLQRERWKEFSNILTAYKSPAK</sequence>
<dbReference type="Proteomes" id="UP000297703">
    <property type="component" value="Unassembled WGS sequence"/>
</dbReference>
<evidence type="ECO:0000313" key="2">
    <source>
        <dbReference type="EMBL" id="TFK10911.1"/>
    </source>
</evidence>
<keyword evidence="1" id="KW-0175">Coiled coil</keyword>
<feature type="coiled-coil region" evidence="1">
    <location>
        <begin position="73"/>
        <end position="100"/>
    </location>
</feature>
<name>A0A4D9EHZ3_9SAUR</name>
<dbReference type="EMBL" id="QXTE01000038">
    <property type="protein sequence ID" value="TFK10911.1"/>
    <property type="molecule type" value="Genomic_DNA"/>
</dbReference>
<gene>
    <name evidence="2" type="ORF">DR999_PMT05916</name>
</gene>
<comment type="caution">
    <text evidence="2">The sequence shown here is derived from an EMBL/GenBank/DDBJ whole genome shotgun (WGS) entry which is preliminary data.</text>
</comment>
<keyword evidence="3" id="KW-1185">Reference proteome</keyword>
<feature type="coiled-coil region" evidence="1">
    <location>
        <begin position="327"/>
        <end position="410"/>
    </location>
</feature>
<reference evidence="2 3" key="2">
    <citation type="submission" date="2019-04" db="EMBL/GenBank/DDBJ databases">
        <title>The genome sequence of big-headed turtle.</title>
        <authorList>
            <person name="Gong S."/>
        </authorList>
    </citation>
    <scope>NUCLEOTIDE SEQUENCE [LARGE SCALE GENOMIC DNA]</scope>
    <source>
        <strain evidence="2">DO16091913</strain>
        <tissue evidence="2">Muscle</tissue>
    </source>
</reference>
<evidence type="ECO:0000256" key="1">
    <source>
        <dbReference type="SAM" id="Coils"/>
    </source>
</evidence>
<organism evidence="2 3">
    <name type="scientific">Platysternon megacephalum</name>
    <name type="common">big-headed turtle</name>
    <dbReference type="NCBI Taxonomy" id="55544"/>
    <lineage>
        <taxon>Eukaryota</taxon>
        <taxon>Metazoa</taxon>
        <taxon>Chordata</taxon>
        <taxon>Craniata</taxon>
        <taxon>Vertebrata</taxon>
        <taxon>Euteleostomi</taxon>
        <taxon>Archelosauria</taxon>
        <taxon>Testudinata</taxon>
        <taxon>Testudines</taxon>
        <taxon>Cryptodira</taxon>
        <taxon>Durocryptodira</taxon>
        <taxon>Testudinoidea</taxon>
        <taxon>Platysternidae</taxon>
        <taxon>Platysternon</taxon>
    </lineage>
</organism>
<accession>A0A4D9EHZ3</accession>
<feature type="coiled-coil region" evidence="1">
    <location>
        <begin position="222"/>
        <end position="253"/>
    </location>
</feature>
<protein>
    <submittedName>
        <fullName evidence="2">Developmentally-regulated GTP-binding protein 2</fullName>
    </submittedName>
</protein>
<dbReference type="AlphaFoldDB" id="A0A4D9EHZ3"/>